<keyword evidence="1" id="KW-1133">Transmembrane helix</keyword>
<protein>
    <submittedName>
        <fullName evidence="2">Uncharacterized protein</fullName>
    </submittedName>
</protein>
<dbReference type="EMBL" id="JH651384">
    <property type="protein sequence ID" value="EIJ36992.1"/>
    <property type="molecule type" value="Genomic_DNA"/>
</dbReference>
<evidence type="ECO:0000313" key="3">
    <source>
        <dbReference type="Proteomes" id="UP000005317"/>
    </source>
</evidence>
<organism evidence="2 3">
    <name type="scientific">Thiothrix nivea (strain ATCC 35100 / DSM 5205 / JP2)</name>
    <dbReference type="NCBI Taxonomy" id="870187"/>
    <lineage>
        <taxon>Bacteria</taxon>
        <taxon>Pseudomonadati</taxon>
        <taxon>Pseudomonadota</taxon>
        <taxon>Gammaproteobacteria</taxon>
        <taxon>Thiotrichales</taxon>
        <taxon>Thiotrichaceae</taxon>
        <taxon>Thiothrix</taxon>
    </lineage>
</organism>
<keyword evidence="3" id="KW-1185">Reference proteome</keyword>
<evidence type="ECO:0000313" key="2">
    <source>
        <dbReference type="EMBL" id="EIJ36992.1"/>
    </source>
</evidence>
<keyword evidence="1" id="KW-0472">Membrane</keyword>
<feature type="transmembrane region" description="Helical" evidence="1">
    <location>
        <begin position="27"/>
        <end position="51"/>
    </location>
</feature>
<dbReference type="RefSeq" id="WP_002710850.1">
    <property type="nucleotide sequence ID" value="NZ_JH651384.1"/>
</dbReference>
<feature type="transmembrane region" description="Helical" evidence="1">
    <location>
        <begin position="71"/>
        <end position="88"/>
    </location>
</feature>
<accession>A0A656HL74</accession>
<gene>
    <name evidence="2" type="ORF">Thini_4521</name>
</gene>
<dbReference type="OrthoDB" id="5839272at2"/>
<evidence type="ECO:0000256" key="1">
    <source>
        <dbReference type="SAM" id="Phobius"/>
    </source>
</evidence>
<reference evidence="3" key="1">
    <citation type="journal article" date="2011" name="Stand. Genomic Sci.">
        <title>Genome sequence of the filamentous, gliding Thiothrix nivea neotype strain (JP2(T)).</title>
        <authorList>
            <person name="Lapidus A."/>
            <person name="Nolan M."/>
            <person name="Lucas S."/>
            <person name="Glavina Del Rio T."/>
            <person name="Tice H."/>
            <person name="Cheng J.F."/>
            <person name="Tapia R."/>
            <person name="Han C."/>
            <person name="Goodwin L."/>
            <person name="Pitluck S."/>
            <person name="Liolios K."/>
            <person name="Pagani I."/>
            <person name="Ivanova N."/>
            <person name="Huntemann M."/>
            <person name="Mavromatis K."/>
            <person name="Mikhailova N."/>
            <person name="Pati A."/>
            <person name="Chen A."/>
            <person name="Palaniappan K."/>
            <person name="Land M."/>
            <person name="Brambilla E.M."/>
            <person name="Rohde M."/>
            <person name="Abt B."/>
            <person name="Verbarg S."/>
            <person name="Goker M."/>
            <person name="Bristow J."/>
            <person name="Eisen J.A."/>
            <person name="Markowitz V."/>
            <person name="Hugenholtz P."/>
            <person name="Kyrpides N.C."/>
            <person name="Klenk H.P."/>
            <person name="Woyke T."/>
        </authorList>
    </citation>
    <scope>NUCLEOTIDE SEQUENCE [LARGE SCALE GENOMIC DNA]</scope>
    <source>
        <strain evidence="3">ATCC 35100 / DSM 5205 / JP2</strain>
    </source>
</reference>
<name>A0A656HL74_THINJ</name>
<proteinExistence type="predicted"/>
<sequence precursor="true">MSKDLNLKNILLTKLNNLLNPNLHKKIIWGLFSTGALLVATPILKSLFAKVDYTDTDRSVTFEIAQSDNEFWIWIGVFFIIMAVALFIKDKYFSKEQPSEFLGISYYICKNYELLLEISKNDLSKFPIDDPIFFETTVFDSLKEIINQHPYPYRRCGVDGDKFPSVEEYIKAHSDALPPNKNDGQYSYFEIVRKPKINELEKIKHEDGVLQLMLNGLNTDLDGISLVGCYQDGCGGEDGLYEEYIFRELWCVFLAIENTHDKPLKLNNITSEIIQNPSFSSFKNNGKENNLILPEAIIKPG</sequence>
<keyword evidence="1" id="KW-0812">Transmembrane</keyword>
<dbReference type="AlphaFoldDB" id="A0A656HL74"/>
<dbReference type="Proteomes" id="UP000005317">
    <property type="component" value="Unassembled WGS sequence"/>
</dbReference>